<dbReference type="CDD" id="cd18989">
    <property type="entry name" value="LGIC_ECD_cation"/>
    <property type="match status" value="1"/>
</dbReference>
<keyword evidence="5" id="KW-0406">Ion transport</keyword>
<feature type="domain" description="Neurotransmitter-gated ion-channel transmembrane" evidence="7">
    <location>
        <begin position="165"/>
        <end position="255"/>
    </location>
</feature>
<dbReference type="PRINTS" id="PR00252">
    <property type="entry name" value="NRIONCHANNEL"/>
</dbReference>
<evidence type="ECO:0000256" key="1">
    <source>
        <dbReference type="ARBA" id="ARBA00004141"/>
    </source>
</evidence>
<comment type="similarity">
    <text evidence="5">Belongs to the ligand-gated ion channel (TC 1.A.9) family.</text>
</comment>
<dbReference type="WBParaSite" id="PSAMB.scaffold218size64478.g3705.t1">
    <property type="protein sequence ID" value="PSAMB.scaffold218size64478.g3705.t1"/>
    <property type="gene ID" value="PSAMB.scaffold218size64478.g3705"/>
</dbReference>
<keyword evidence="4 5" id="KW-0472">Membrane</keyword>
<dbReference type="InterPro" id="IPR038050">
    <property type="entry name" value="Neuro_actylchol_rec"/>
</dbReference>
<evidence type="ECO:0000256" key="3">
    <source>
        <dbReference type="ARBA" id="ARBA00022989"/>
    </source>
</evidence>
<dbReference type="InterPro" id="IPR036719">
    <property type="entry name" value="Neuro-gated_channel_TM_sf"/>
</dbReference>
<dbReference type="Proteomes" id="UP000887566">
    <property type="component" value="Unplaced"/>
</dbReference>
<organism evidence="8 9">
    <name type="scientific">Plectus sambesii</name>
    <dbReference type="NCBI Taxonomy" id="2011161"/>
    <lineage>
        <taxon>Eukaryota</taxon>
        <taxon>Metazoa</taxon>
        <taxon>Ecdysozoa</taxon>
        <taxon>Nematoda</taxon>
        <taxon>Chromadorea</taxon>
        <taxon>Plectida</taxon>
        <taxon>Plectina</taxon>
        <taxon>Plectoidea</taxon>
        <taxon>Plectidae</taxon>
        <taxon>Plectus</taxon>
    </lineage>
</organism>
<dbReference type="CDD" id="cd19051">
    <property type="entry name" value="LGIC_TM_cation"/>
    <property type="match status" value="1"/>
</dbReference>
<comment type="caution">
    <text evidence="5">Lacks conserved residue(s) required for the propagation of feature annotation.</text>
</comment>
<dbReference type="InterPro" id="IPR006029">
    <property type="entry name" value="Neurotrans-gated_channel_TM"/>
</dbReference>
<dbReference type="Pfam" id="PF02931">
    <property type="entry name" value="Neur_chan_LBD"/>
    <property type="match status" value="1"/>
</dbReference>
<dbReference type="GO" id="GO:0004888">
    <property type="term" value="F:transmembrane signaling receptor activity"/>
    <property type="evidence" value="ECO:0007669"/>
    <property type="project" value="InterPro"/>
</dbReference>
<dbReference type="PROSITE" id="PS00236">
    <property type="entry name" value="NEUROTR_ION_CHANNEL"/>
    <property type="match status" value="1"/>
</dbReference>
<dbReference type="Gene3D" id="1.20.58.390">
    <property type="entry name" value="Neurotransmitter-gated ion-channel transmembrane domain"/>
    <property type="match status" value="1"/>
</dbReference>
<evidence type="ECO:0000256" key="5">
    <source>
        <dbReference type="RuleBase" id="RU000687"/>
    </source>
</evidence>
<keyword evidence="3 5" id="KW-1133">Transmembrane helix</keyword>
<dbReference type="GO" id="GO:0005230">
    <property type="term" value="F:extracellular ligand-gated monoatomic ion channel activity"/>
    <property type="evidence" value="ECO:0007669"/>
    <property type="project" value="InterPro"/>
</dbReference>
<dbReference type="InterPro" id="IPR006202">
    <property type="entry name" value="Neur_chan_lig-bd"/>
</dbReference>
<keyword evidence="8" id="KW-1185">Reference proteome</keyword>
<dbReference type="Gene3D" id="2.70.170.10">
    <property type="entry name" value="Neurotransmitter-gated ion-channel ligand-binding domain"/>
    <property type="match status" value="1"/>
</dbReference>
<dbReference type="FunFam" id="2.70.170.10:FF:000028">
    <property type="entry name" value="AcetylCholine Receptor"/>
    <property type="match status" value="1"/>
</dbReference>
<dbReference type="GO" id="GO:0016020">
    <property type="term" value="C:membrane"/>
    <property type="evidence" value="ECO:0007669"/>
    <property type="project" value="UniProtKB-SubCell"/>
</dbReference>
<evidence type="ECO:0000313" key="9">
    <source>
        <dbReference type="WBParaSite" id="PSAMB.scaffold218size64478.g3705.t1"/>
    </source>
</evidence>
<comment type="subcellular location">
    <subcellularLocation>
        <location evidence="1">Membrane</location>
        <topology evidence="1">Multi-pass membrane protein</topology>
    </subcellularLocation>
</comment>
<evidence type="ECO:0000256" key="4">
    <source>
        <dbReference type="ARBA" id="ARBA00023136"/>
    </source>
</evidence>
<dbReference type="Pfam" id="PF02932">
    <property type="entry name" value="Neur_chan_memb"/>
    <property type="match status" value="1"/>
</dbReference>
<evidence type="ECO:0000259" key="7">
    <source>
        <dbReference type="Pfam" id="PF02932"/>
    </source>
</evidence>
<evidence type="ECO:0000259" key="6">
    <source>
        <dbReference type="Pfam" id="PF02931"/>
    </source>
</evidence>
<proteinExistence type="inferred from homology"/>
<keyword evidence="5" id="KW-0407">Ion channel</keyword>
<dbReference type="SUPFAM" id="SSF90112">
    <property type="entry name" value="Neurotransmitter-gated ion-channel transmembrane pore"/>
    <property type="match status" value="1"/>
</dbReference>
<sequence>MFWNDDFLVWNATEFGGIDKLHLPATAIWRPDLIVYGAVKTEFALPLEDTVAVVQSNGRVAVELAQVVQMFCVFDIELFPFDKQNCTMEFGSWTYSLDRVAFAPLKDNGSTEFLRDQLEWEIISFESNLLEGVYELGDSFKNETFDELYYHFVFKRKPTFYIIYLVIPSFLITLLSVIGLFAPFSSSGERQEKVTLGLTSLFAMALILDIVSKEIPKTSKGIPLLGRFVLYELIIIALAVLTAVVIISFHKATVLRKEPPPRWLLRFLLLKQADAKRRTRRIFIQSPLLPN</sequence>
<dbReference type="InterPro" id="IPR006201">
    <property type="entry name" value="Neur_channel"/>
</dbReference>
<keyword evidence="2 5" id="KW-0812">Transmembrane</keyword>
<accession>A0A914VNB8</accession>
<feature type="domain" description="Neurotransmitter-gated ion-channel ligand-binding" evidence="6">
    <location>
        <begin position="2"/>
        <end position="158"/>
    </location>
</feature>
<feature type="transmembrane region" description="Helical" evidence="5">
    <location>
        <begin position="224"/>
        <end position="249"/>
    </location>
</feature>
<dbReference type="InterPro" id="IPR036734">
    <property type="entry name" value="Neur_chan_lig-bd_sf"/>
</dbReference>
<dbReference type="InterPro" id="IPR018000">
    <property type="entry name" value="Neurotransmitter_ion_chnl_CS"/>
</dbReference>
<evidence type="ECO:0000256" key="2">
    <source>
        <dbReference type="ARBA" id="ARBA00022692"/>
    </source>
</evidence>
<dbReference type="AlphaFoldDB" id="A0A914VNB8"/>
<name>A0A914VNB8_9BILA</name>
<keyword evidence="5" id="KW-0813">Transport</keyword>
<dbReference type="SUPFAM" id="SSF63712">
    <property type="entry name" value="Nicotinic receptor ligand binding domain-like"/>
    <property type="match status" value="1"/>
</dbReference>
<reference evidence="9" key="1">
    <citation type="submission" date="2022-11" db="UniProtKB">
        <authorList>
            <consortium name="WormBaseParasite"/>
        </authorList>
    </citation>
    <scope>IDENTIFICATION</scope>
</reference>
<feature type="transmembrane region" description="Helical" evidence="5">
    <location>
        <begin position="161"/>
        <end position="182"/>
    </location>
</feature>
<evidence type="ECO:0000313" key="8">
    <source>
        <dbReference type="Proteomes" id="UP000887566"/>
    </source>
</evidence>
<feature type="transmembrane region" description="Helical" evidence="5">
    <location>
        <begin position="194"/>
        <end position="212"/>
    </location>
</feature>
<dbReference type="PANTHER" id="PTHR18945">
    <property type="entry name" value="NEUROTRANSMITTER GATED ION CHANNEL"/>
    <property type="match status" value="1"/>
</dbReference>
<protein>
    <submittedName>
        <fullName evidence="9">Uncharacterized protein</fullName>
    </submittedName>
</protein>